<evidence type="ECO:0000256" key="8">
    <source>
        <dbReference type="ARBA" id="ARBA00038436"/>
    </source>
</evidence>
<protein>
    <recommendedName>
        <fullName evidence="10">Tripartite ATP-independent periplasmic transporters DctQ component domain-containing protein</fullName>
    </recommendedName>
</protein>
<keyword evidence="7 9" id="KW-0472">Membrane</keyword>
<keyword evidence="4" id="KW-0997">Cell inner membrane</keyword>
<evidence type="ECO:0000256" key="9">
    <source>
        <dbReference type="SAM" id="Phobius"/>
    </source>
</evidence>
<dbReference type="AlphaFoldDB" id="A0A5K7YCX7"/>
<keyword evidence="5 9" id="KW-0812">Transmembrane</keyword>
<dbReference type="RefSeq" id="WP_155314680.1">
    <property type="nucleotide sequence ID" value="NZ_AP021874.1"/>
</dbReference>
<keyword evidence="3" id="KW-1003">Cell membrane</keyword>
<evidence type="ECO:0000256" key="7">
    <source>
        <dbReference type="ARBA" id="ARBA00023136"/>
    </source>
</evidence>
<proteinExistence type="inferred from homology"/>
<keyword evidence="2" id="KW-0813">Transport</keyword>
<feature type="transmembrane region" description="Helical" evidence="9">
    <location>
        <begin position="21"/>
        <end position="46"/>
    </location>
</feature>
<feature type="transmembrane region" description="Helical" evidence="9">
    <location>
        <begin position="135"/>
        <end position="156"/>
    </location>
</feature>
<evidence type="ECO:0000259" key="10">
    <source>
        <dbReference type="Pfam" id="PF04290"/>
    </source>
</evidence>
<evidence type="ECO:0000256" key="5">
    <source>
        <dbReference type="ARBA" id="ARBA00022692"/>
    </source>
</evidence>
<dbReference type="KEGG" id="dalk:DSCA_02050"/>
<evidence type="ECO:0000256" key="3">
    <source>
        <dbReference type="ARBA" id="ARBA00022475"/>
    </source>
</evidence>
<feature type="transmembrane region" description="Helical" evidence="9">
    <location>
        <begin position="95"/>
        <end position="115"/>
    </location>
</feature>
<reference evidence="11 12" key="1">
    <citation type="submission" date="2019-11" db="EMBL/GenBank/DDBJ databases">
        <title>Comparative genomics of hydrocarbon-degrading Desulfosarcina strains.</title>
        <authorList>
            <person name="Watanabe M."/>
            <person name="Kojima H."/>
            <person name="Fukui M."/>
        </authorList>
    </citation>
    <scope>NUCLEOTIDE SEQUENCE [LARGE SCALE GENOMIC DNA]</scope>
    <source>
        <strain evidence="11 12">PL12</strain>
    </source>
</reference>
<dbReference type="PANTHER" id="PTHR35011:SF4">
    <property type="entry name" value="SLL1102 PROTEIN"/>
    <property type="match status" value="1"/>
</dbReference>
<comment type="subcellular location">
    <subcellularLocation>
        <location evidence="1">Cell inner membrane</location>
        <topology evidence="1">Multi-pass membrane protein</topology>
    </subcellularLocation>
</comment>
<dbReference type="InterPro" id="IPR007387">
    <property type="entry name" value="TRAP_DctQ"/>
</dbReference>
<accession>A0A5K7YCX7</accession>
<organism evidence="11 12">
    <name type="scientific">Desulfosarcina alkanivorans</name>
    <dbReference type="NCBI Taxonomy" id="571177"/>
    <lineage>
        <taxon>Bacteria</taxon>
        <taxon>Pseudomonadati</taxon>
        <taxon>Thermodesulfobacteriota</taxon>
        <taxon>Desulfobacteria</taxon>
        <taxon>Desulfobacterales</taxon>
        <taxon>Desulfosarcinaceae</taxon>
        <taxon>Desulfosarcina</taxon>
    </lineage>
</organism>
<keyword evidence="6 9" id="KW-1133">Transmembrane helix</keyword>
<dbReference type="GO" id="GO:0005886">
    <property type="term" value="C:plasma membrane"/>
    <property type="evidence" value="ECO:0007669"/>
    <property type="project" value="UniProtKB-SubCell"/>
</dbReference>
<gene>
    <name evidence="11" type="ORF">DSCA_02050</name>
</gene>
<evidence type="ECO:0000313" key="11">
    <source>
        <dbReference type="EMBL" id="BBO66275.1"/>
    </source>
</evidence>
<evidence type="ECO:0000256" key="6">
    <source>
        <dbReference type="ARBA" id="ARBA00022989"/>
    </source>
</evidence>
<evidence type="ECO:0000313" key="12">
    <source>
        <dbReference type="Proteomes" id="UP000427906"/>
    </source>
</evidence>
<dbReference type="Pfam" id="PF04290">
    <property type="entry name" value="DctQ"/>
    <property type="match status" value="1"/>
</dbReference>
<name>A0A5K7YCX7_9BACT</name>
<evidence type="ECO:0000256" key="4">
    <source>
        <dbReference type="ARBA" id="ARBA00022519"/>
    </source>
</evidence>
<evidence type="ECO:0000256" key="2">
    <source>
        <dbReference type="ARBA" id="ARBA00022448"/>
    </source>
</evidence>
<comment type="similarity">
    <text evidence="8">Belongs to the TRAP transporter small permease family.</text>
</comment>
<sequence>MKNSSFVAFCRQFEKIVLKSGSVVANIAFCAMVVLVTSGAVLRYGFGWTPGWSDSVCAYLVLLIVIMSAGHTLAADKHIRIKFFYDRLPATFRSWLDLACGLISLALIGFLIHTTTDLAIMSRELNSTTPDGLRLFPMQIIVPIGLGLLFLALTGFTMRAALRIFKGSA</sequence>
<dbReference type="PANTHER" id="PTHR35011">
    <property type="entry name" value="2,3-DIKETO-L-GULONATE TRAP TRANSPORTER SMALL PERMEASE PROTEIN YIAM"/>
    <property type="match status" value="1"/>
</dbReference>
<dbReference type="OrthoDB" id="5454104at2"/>
<dbReference type="EMBL" id="AP021874">
    <property type="protein sequence ID" value="BBO66275.1"/>
    <property type="molecule type" value="Genomic_DNA"/>
</dbReference>
<dbReference type="Proteomes" id="UP000427906">
    <property type="component" value="Chromosome"/>
</dbReference>
<dbReference type="InterPro" id="IPR055348">
    <property type="entry name" value="DctQ"/>
</dbReference>
<feature type="transmembrane region" description="Helical" evidence="9">
    <location>
        <begin position="52"/>
        <end position="74"/>
    </location>
</feature>
<evidence type="ECO:0000256" key="1">
    <source>
        <dbReference type="ARBA" id="ARBA00004429"/>
    </source>
</evidence>
<feature type="domain" description="Tripartite ATP-independent periplasmic transporters DctQ component" evidence="10">
    <location>
        <begin position="32"/>
        <end position="159"/>
    </location>
</feature>
<keyword evidence="12" id="KW-1185">Reference proteome</keyword>